<keyword evidence="2" id="KW-1185">Reference proteome</keyword>
<evidence type="ECO:0000313" key="2">
    <source>
        <dbReference type="Proteomes" id="UP001174932"/>
    </source>
</evidence>
<proteinExistence type="predicted"/>
<protein>
    <submittedName>
        <fullName evidence="1">Uncharacterized protein</fullName>
    </submittedName>
</protein>
<reference evidence="1" key="1">
    <citation type="journal article" date="2015" name="Int. J. Syst. Evol. Microbiol.">
        <title>Rhizobium alvei sp. nov., isolated from a freshwater river.</title>
        <authorList>
            <person name="Sheu S.Y."/>
            <person name="Huang H.W."/>
            <person name="Young C.C."/>
            <person name="Chen W.M."/>
        </authorList>
    </citation>
    <scope>NUCLEOTIDE SEQUENCE</scope>
    <source>
        <strain evidence="1">TNR-22</strain>
    </source>
</reference>
<dbReference type="RefSeq" id="WP_304378868.1">
    <property type="nucleotide sequence ID" value="NZ_JAUOZU010000024.1"/>
</dbReference>
<comment type="caution">
    <text evidence="1">The sequence shown here is derived from an EMBL/GenBank/DDBJ whole genome shotgun (WGS) entry which is preliminary data.</text>
</comment>
<name>A0ABT8YUH8_9HYPH</name>
<reference evidence="1" key="2">
    <citation type="submission" date="2023-07" db="EMBL/GenBank/DDBJ databases">
        <authorList>
            <person name="Shen H."/>
        </authorList>
    </citation>
    <scope>NUCLEOTIDE SEQUENCE</scope>
    <source>
        <strain evidence="1">TNR-22</strain>
    </source>
</reference>
<evidence type="ECO:0000313" key="1">
    <source>
        <dbReference type="EMBL" id="MDO6966938.1"/>
    </source>
</evidence>
<gene>
    <name evidence="1" type="ORF">Q4481_23530</name>
</gene>
<organism evidence="1 2">
    <name type="scientific">Rhizobium alvei</name>
    <dbReference type="NCBI Taxonomy" id="1132659"/>
    <lineage>
        <taxon>Bacteria</taxon>
        <taxon>Pseudomonadati</taxon>
        <taxon>Pseudomonadota</taxon>
        <taxon>Alphaproteobacteria</taxon>
        <taxon>Hyphomicrobiales</taxon>
        <taxon>Rhizobiaceae</taxon>
        <taxon>Rhizobium/Agrobacterium group</taxon>
        <taxon>Rhizobium</taxon>
    </lineage>
</organism>
<dbReference type="EMBL" id="JAUOZU010000024">
    <property type="protein sequence ID" value="MDO6966938.1"/>
    <property type="molecule type" value="Genomic_DNA"/>
</dbReference>
<sequence>MSRYTYIIDKLREATGPDRELDWRIADALDIPYPWVKTDRWPPFAKGSLLEKEIPAYTASIDACVALVERMLPGYDWGFGRDAGAFSAGLSESFHSKIIECFGPTLPLAILRALFQALEEKEMTA</sequence>
<accession>A0ABT8YUH8</accession>
<dbReference type="Proteomes" id="UP001174932">
    <property type="component" value="Unassembled WGS sequence"/>
</dbReference>